<sequence>MMSENTGVCPLCGGDMETGKTTFTADLGFGVVVVRNVPATLCSQCGADWIDDATAARIEKIVDDARSRHAIVDITDLAA</sequence>
<evidence type="ECO:0000313" key="2">
    <source>
        <dbReference type="Proteomes" id="UP000663651"/>
    </source>
</evidence>
<dbReference type="EMBL" id="CP071382">
    <property type="protein sequence ID" value="QSV44553.1"/>
    <property type="molecule type" value="Genomic_DNA"/>
</dbReference>
<organism evidence="1 2">
    <name type="scientific">Geobacter benzoatilyticus</name>
    <dbReference type="NCBI Taxonomy" id="2815309"/>
    <lineage>
        <taxon>Bacteria</taxon>
        <taxon>Pseudomonadati</taxon>
        <taxon>Thermodesulfobacteriota</taxon>
        <taxon>Desulfuromonadia</taxon>
        <taxon>Geobacterales</taxon>
        <taxon>Geobacteraceae</taxon>
        <taxon>Geobacter</taxon>
    </lineage>
</organism>
<protein>
    <submittedName>
        <fullName evidence="1">Type II toxin-antitoxin system MqsA family antitoxin</fullName>
    </submittedName>
</protein>
<dbReference type="RefSeq" id="WP_207162289.1">
    <property type="nucleotide sequence ID" value="NZ_CP071382.1"/>
</dbReference>
<dbReference type="Gene3D" id="3.10.20.860">
    <property type="match status" value="1"/>
</dbReference>
<dbReference type="Proteomes" id="UP000663651">
    <property type="component" value="Chromosome"/>
</dbReference>
<name>A0ABX7Q0V4_9BACT</name>
<proteinExistence type="predicted"/>
<dbReference type="CDD" id="cd12870">
    <property type="entry name" value="MqsA"/>
    <property type="match status" value="1"/>
</dbReference>
<dbReference type="InterPro" id="IPR022453">
    <property type="entry name" value="Znf_MqsA-type"/>
</dbReference>
<reference evidence="1 2" key="1">
    <citation type="submission" date="2021-03" db="EMBL/GenBank/DDBJ databases">
        <title>Geobacter metallireducens gen. nov. sp. nov., a microorganism capable of coupling the complete oxidation of organic compounds to the reduction of iron and other metals.</title>
        <authorList>
            <person name="Li Y."/>
        </authorList>
    </citation>
    <scope>NUCLEOTIDE SEQUENCE [LARGE SCALE GENOMIC DNA]</scope>
    <source>
        <strain evidence="1 2">Jerry-YX</strain>
    </source>
</reference>
<dbReference type="NCBIfam" id="TIGR03831">
    <property type="entry name" value="YgiT_finger"/>
    <property type="match status" value="1"/>
</dbReference>
<keyword evidence="2" id="KW-1185">Reference proteome</keyword>
<accession>A0ABX7Q0V4</accession>
<gene>
    <name evidence="1" type="ORF">JZM60_10260</name>
</gene>
<evidence type="ECO:0000313" key="1">
    <source>
        <dbReference type="EMBL" id="QSV44553.1"/>
    </source>
</evidence>